<proteinExistence type="predicted"/>
<name>A0ABU3QK68_9ACTN</name>
<protein>
    <submittedName>
        <fullName evidence="1">Uncharacterized protein</fullName>
    </submittedName>
</protein>
<organism evidence="1 2">
    <name type="scientific">Streptomyces tamarix</name>
    <dbReference type="NCBI Taxonomy" id="3078565"/>
    <lineage>
        <taxon>Bacteria</taxon>
        <taxon>Bacillati</taxon>
        <taxon>Actinomycetota</taxon>
        <taxon>Actinomycetes</taxon>
        <taxon>Kitasatosporales</taxon>
        <taxon>Streptomycetaceae</taxon>
        <taxon>Streptomyces</taxon>
    </lineage>
</organism>
<dbReference type="RefSeq" id="WP_315878222.1">
    <property type="nucleotide sequence ID" value="NZ_JAWCTQ010000014.1"/>
</dbReference>
<sequence>MSQTAGGSWQCYTCGYTQLSASAAPAVGADCPKCRGRLIRTDSGVRCGNGGCRHESDADAHALYTRLVAEWEADPEGFFGRVRARTARLRALEPVWR</sequence>
<dbReference type="EMBL" id="JAWCTQ010000014">
    <property type="protein sequence ID" value="MDT9683146.1"/>
    <property type="molecule type" value="Genomic_DNA"/>
</dbReference>
<keyword evidence="2" id="KW-1185">Reference proteome</keyword>
<accession>A0ABU3QK68</accession>
<gene>
    <name evidence="1" type="ORF">RND61_13840</name>
</gene>
<reference evidence="1 2" key="1">
    <citation type="submission" date="2023-09" db="EMBL/GenBank/DDBJ databases">
        <title>Streptomyces sp. nov.: A antagonism against Alternaria gaisen Producing Streptochlin, Isolated from Tamarix root soil.</title>
        <authorList>
            <person name="Chen Y."/>
        </authorList>
    </citation>
    <scope>NUCLEOTIDE SEQUENCE [LARGE SCALE GENOMIC DNA]</scope>
    <source>
        <strain evidence="1 2">TRM76323</strain>
    </source>
</reference>
<evidence type="ECO:0000313" key="1">
    <source>
        <dbReference type="EMBL" id="MDT9683146.1"/>
    </source>
</evidence>
<evidence type="ECO:0000313" key="2">
    <source>
        <dbReference type="Proteomes" id="UP001250181"/>
    </source>
</evidence>
<comment type="caution">
    <text evidence="1">The sequence shown here is derived from an EMBL/GenBank/DDBJ whole genome shotgun (WGS) entry which is preliminary data.</text>
</comment>
<dbReference type="Proteomes" id="UP001250181">
    <property type="component" value="Unassembled WGS sequence"/>
</dbReference>